<dbReference type="EMBL" id="JAUHGG010000003">
    <property type="protein sequence ID" value="MDS1820867.1"/>
    <property type="molecule type" value="Genomic_DNA"/>
</dbReference>
<name>A0AAW8PY37_VIBPH</name>
<evidence type="ECO:0000313" key="8">
    <source>
        <dbReference type="Proteomes" id="UP001253193"/>
    </source>
</evidence>
<dbReference type="PANTHER" id="PTHR32294">
    <property type="entry name" value="DNA POLYMERASE III SUBUNIT ALPHA"/>
    <property type="match status" value="1"/>
</dbReference>
<evidence type="ECO:0000259" key="6">
    <source>
        <dbReference type="Pfam" id="PF17657"/>
    </source>
</evidence>
<feature type="domain" description="DNA polymerase III alpha subunit finger" evidence="6">
    <location>
        <begin position="571"/>
        <end position="735"/>
    </location>
</feature>
<dbReference type="InterPro" id="IPR040982">
    <property type="entry name" value="DNA_pol3_finger"/>
</dbReference>
<dbReference type="GO" id="GO:0006260">
    <property type="term" value="P:DNA replication"/>
    <property type="evidence" value="ECO:0007669"/>
    <property type="project" value="UniProtKB-KW"/>
</dbReference>
<evidence type="ECO:0000256" key="3">
    <source>
        <dbReference type="ARBA" id="ARBA00022705"/>
    </source>
</evidence>
<evidence type="ECO:0000256" key="1">
    <source>
        <dbReference type="ARBA" id="ARBA00022679"/>
    </source>
</evidence>
<protein>
    <recommendedName>
        <fullName evidence="9">DNA-directed DNA polymerase</fullName>
    </recommendedName>
</protein>
<keyword evidence="1" id="KW-0808">Transferase</keyword>
<gene>
    <name evidence="7" type="ORF">QX249_09385</name>
</gene>
<dbReference type="RefSeq" id="WP_311019647.1">
    <property type="nucleotide sequence ID" value="NZ_JAUHGG010000003.1"/>
</dbReference>
<organism evidence="7 8">
    <name type="scientific">Vibrio parahaemolyticus</name>
    <dbReference type="NCBI Taxonomy" id="670"/>
    <lineage>
        <taxon>Bacteria</taxon>
        <taxon>Pseudomonadati</taxon>
        <taxon>Pseudomonadota</taxon>
        <taxon>Gammaproteobacteria</taxon>
        <taxon>Vibrionales</taxon>
        <taxon>Vibrionaceae</taxon>
        <taxon>Vibrio</taxon>
    </lineage>
</organism>
<comment type="caution">
    <text evidence="7">The sequence shown here is derived from an EMBL/GenBank/DDBJ whole genome shotgun (WGS) entry which is preliminary data.</text>
</comment>
<dbReference type="PANTHER" id="PTHR32294:SF0">
    <property type="entry name" value="DNA POLYMERASE III SUBUNIT ALPHA"/>
    <property type="match status" value="1"/>
</dbReference>
<dbReference type="InterPro" id="IPR004805">
    <property type="entry name" value="DnaE2/DnaE/PolC"/>
</dbReference>
<dbReference type="GO" id="GO:0008408">
    <property type="term" value="F:3'-5' exonuclease activity"/>
    <property type="evidence" value="ECO:0007669"/>
    <property type="project" value="InterPro"/>
</dbReference>
<dbReference type="Pfam" id="PF17657">
    <property type="entry name" value="DNA_pol3_finger"/>
    <property type="match status" value="1"/>
</dbReference>
<evidence type="ECO:0008006" key="9">
    <source>
        <dbReference type="Google" id="ProtNLM"/>
    </source>
</evidence>
<evidence type="ECO:0000259" key="5">
    <source>
        <dbReference type="Pfam" id="PF07733"/>
    </source>
</evidence>
<accession>A0AAW8PY37</accession>
<dbReference type="Proteomes" id="UP001253193">
    <property type="component" value="Unassembled WGS sequence"/>
</dbReference>
<dbReference type="GO" id="GO:0003887">
    <property type="term" value="F:DNA-directed DNA polymerase activity"/>
    <property type="evidence" value="ECO:0007669"/>
    <property type="project" value="UniProtKB-KW"/>
</dbReference>
<feature type="domain" description="Bacterial DNA polymerase III alpha subunit NTPase" evidence="5">
    <location>
        <begin position="309"/>
        <end position="566"/>
    </location>
</feature>
<dbReference type="Pfam" id="PF07733">
    <property type="entry name" value="DNA_pol3_alpha"/>
    <property type="match status" value="1"/>
</dbReference>
<keyword evidence="3" id="KW-0235">DNA replication</keyword>
<keyword evidence="2" id="KW-0548">Nucleotidyltransferase</keyword>
<sequence>MSSAEHHQGLPIESNPTESFLCGLSTSATPLGGLNNELLEQTVSRFSRIGNKLSPVLLDYCSLLSLTDYEAICEKYSVKGMVGTRIALEDDSELLGELVFVAKNADGLNEISELISKVNAHKHNLKKVKYTDSDISLGNWVYKTMLPEDLNDISDNVTVMISSKTPEMKDKLSEREFGEKLLSKVLIAKGIDSPINSNSELYLEQISFSDEANIDFYVKVLESLKVDLPEWETTKEIFEKQTMRSLITASKATKTVPQARANSATVVSTSEPISVLEKEKMPNTNFGIDVFGGARDLLESKLASNPHLDARKYRDYLEREISILTEIGGAGYYQTIIAFSNYLKERSDHDSSEDMAFIRIRGSAAASIILNLYGVTSSLNDPVEQGLLIERFITSSRIEYPDVDIDIANDQRELFIEFMESNFGENTVAAFVNRNQKASFRELLDKVIALNSSDESTINSAYISKLDQAIRSEIEAYDSQDMHLHNVEEKSKLLAEQRKSNPELDKAIVLAKEYSDWTTTVTSHQSGMIFSPTRDFKLPLLMNSKGGMALESTKPSKLGFVKFDILSSNNVKFLREAAKLLKEQKGIEYEVPNKFDESFFSFFADNTAFLNQMGGSSMRRTLQRVQPKNIYELLISMALPRPILTKEDRDIYYKRRAGALPLPDSAMYKDQRVVDILAPSCGFVLFDEQILELCFKVAGMSEAQADKLRTAIKKNKLDEFHSMKDEFVSGVMNNGGNELMGNEIYQVLEKSVGRYSFPKAHALSYAAIAMEQAWLKQNHPDIALNAIINTFKIAKNPPSGQEFTNFDLLMDEYSKRGIEVVSPSISKSMKSGYRLEDNGTKKIMYAPLEPIFKGVKGSHGEVLLNIIGNIREKKLSIDLTLKNFIDIASPEFRRVLMEEHNVASLSDVSDSFKGLVNRMIYFGAFDEVGFMKPTPVSENRKDSRTALLGVSQMYMEDILSDSPTGKFNDVEIQIDSLDLYEAERTLFKTSFFEKKLDVQPKIEKANELKESQKVSRPKP</sequence>
<evidence type="ECO:0000256" key="2">
    <source>
        <dbReference type="ARBA" id="ARBA00022695"/>
    </source>
</evidence>
<keyword evidence="4" id="KW-0239">DNA-directed DNA polymerase</keyword>
<evidence type="ECO:0000256" key="4">
    <source>
        <dbReference type="ARBA" id="ARBA00022932"/>
    </source>
</evidence>
<evidence type="ECO:0000313" key="7">
    <source>
        <dbReference type="EMBL" id="MDS1820867.1"/>
    </source>
</evidence>
<dbReference type="InterPro" id="IPR011708">
    <property type="entry name" value="DNA_pol3_alpha_NTPase_dom"/>
</dbReference>
<dbReference type="AlphaFoldDB" id="A0AAW8PY37"/>
<reference evidence="7" key="1">
    <citation type="submission" date="2023-06" db="EMBL/GenBank/DDBJ databases">
        <title>Genomic Diversity of Vibrio spp. and Metagenomic Analysis of Pathogens in Florida Gulf Coastal Waters Following Hurricane Ian.</title>
        <authorList>
            <person name="Brumfield K.D."/>
        </authorList>
    </citation>
    <scope>NUCLEOTIDE SEQUENCE</scope>
    <source>
        <strain evidence="7">WBS2B-138</strain>
    </source>
</reference>
<proteinExistence type="predicted"/>